<dbReference type="CDD" id="cd05233">
    <property type="entry name" value="SDR_c"/>
    <property type="match status" value="1"/>
</dbReference>
<dbReference type="PANTHER" id="PTHR43669">
    <property type="entry name" value="5-KETO-D-GLUCONATE 5-REDUCTASE"/>
    <property type="match status" value="1"/>
</dbReference>
<comment type="similarity">
    <text evidence="1">Belongs to the short-chain dehydrogenases/reductases (SDR) family.</text>
</comment>
<proteinExistence type="inferred from homology"/>
<dbReference type="InterPro" id="IPR002347">
    <property type="entry name" value="SDR_fam"/>
</dbReference>
<organism evidence="3 4">
    <name type="scientific">Cellulophaga baltica 18</name>
    <dbReference type="NCBI Taxonomy" id="1348584"/>
    <lineage>
        <taxon>Bacteria</taxon>
        <taxon>Pseudomonadati</taxon>
        <taxon>Bacteroidota</taxon>
        <taxon>Flavobacteriia</taxon>
        <taxon>Flavobacteriales</taxon>
        <taxon>Flavobacteriaceae</taxon>
        <taxon>Cellulophaga</taxon>
    </lineage>
</organism>
<name>A0AAU8RI47_9FLAO</name>
<dbReference type="GO" id="GO:0016491">
    <property type="term" value="F:oxidoreductase activity"/>
    <property type="evidence" value="ECO:0007669"/>
    <property type="project" value="UniProtKB-KW"/>
</dbReference>
<dbReference type="PANTHER" id="PTHR43669:SF3">
    <property type="entry name" value="ALCOHOL DEHYDROGENASE, PUTATIVE (AFU_ORTHOLOGUE AFUA_3G03445)-RELATED"/>
    <property type="match status" value="1"/>
</dbReference>
<dbReference type="RefSeq" id="WP_029446660.1">
    <property type="nucleotide sequence ID" value="NZ_CP009976.1"/>
</dbReference>
<sequence>MRKLEGKTAVITGGTSGIGLATAQEFITQGANVVIFGRGQEALDEAVTQLGDHSYAVQGDVTNQLDLDRLYSETANKFGGIDVLFINVGKGKLAPVADTDEAFFDDMMNVNFKGSYFTLQKAIKNLNPKASVIITTSWLNEIGFGGSSLLSASKAALRSLVRVASAELAEQGIRVNAVSPGPIGTPFWGKIGLPEKVLSGAAEAITAQTALKRFGNPEEVAKAVLFLASDDSSYIVGEEIPVHGGINAI</sequence>
<dbReference type="PRINTS" id="PR00081">
    <property type="entry name" value="GDHRDH"/>
</dbReference>
<keyword evidence="2" id="KW-0560">Oxidoreductase</keyword>
<dbReference type="InterPro" id="IPR036291">
    <property type="entry name" value="NAD(P)-bd_dom_sf"/>
</dbReference>
<reference evidence="3 4" key="1">
    <citation type="journal article" date="2014" name="Environ. Microbiol.">
        <title>Contrasting genomic patterns and infection strategies of two co-existing Bacteroidetes podovirus genera.</title>
        <authorList>
            <person name="Holmfeldt K."/>
            <person name="Howard-Varona C."/>
            <person name="Solonenko N."/>
            <person name="Sullivan M.B."/>
        </authorList>
    </citation>
    <scope>NUCLEOTIDE SEQUENCE [LARGE SCALE GENOMIC DNA]</scope>
    <source>
        <strain evidence="3 4">18</strain>
    </source>
</reference>
<dbReference type="GeneID" id="78062217"/>
<evidence type="ECO:0000256" key="1">
    <source>
        <dbReference type="ARBA" id="ARBA00006484"/>
    </source>
</evidence>
<protein>
    <submittedName>
        <fullName evidence="3">Short-chain dehydrogenase</fullName>
    </submittedName>
</protein>
<dbReference type="FunFam" id="3.40.50.720:FF:000084">
    <property type="entry name" value="Short-chain dehydrogenase reductase"/>
    <property type="match status" value="1"/>
</dbReference>
<accession>A0AAU8RI47</accession>
<evidence type="ECO:0000313" key="4">
    <source>
        <dbReference type="Proteomes" id="UP000030786"/>
    </source>
</evidence>
<dbReference type="Gene3D" id="3.40.50.720">
    <property type="entry name" value="NAD(P)-binding Rossmann-like Domain"/>
    <property type="match status" value="1"/>
</dbReference>
<dbReference type="AlphaFoldDB" id="A0AAU8RI47"/>
<dbReference type="KEGG" id="cbat:M666_15965"/>
<dbReference type="SUPFAM" id="SSF51735">
    <property type="entry name" value="NAD(P)-binding Rossmann-fold domains"/>
    <property type="match status" value="1"/>
</dbReference>
<dbReference type="Pfam" id="PF13561">
    <property type="entry name" value="adh_short_C2"/>
    <property type="match status" value="1"/>
</dbReference>
<evidence type="ECO:0000313" key="3">
    <source>
        <dbReference type="EMBL" id="AIZ42926.1"/>
    </source>
</evidence>
<evidence type="ECO:0000256" key="2">
    <source>
        <dbReference type="ARBA" id="ARBA00023002"/>
    </source>
</evidence>
<dbReference type="Proteomes" id="UP000030786">
    <property type="component" value="Chromosome"/>
</dbReference>
<dbReference type="EMBL" id="CP009976">
    <property type="protein sequence ID" value="AIZ42926.1"/>
    <property type="molecule type" value="Genomic_DNA"/>
</dbReference>
<gene>
    <name evidence="3" type="ORF">M666_15965</name>
</gene>